<dbReference type="Proteomes" id="UP000010843">
    <property type="component" value="Plasmid pNATPE01"/>
</dbReference>
<dbReference type="HOGENOM" id="CLU_2490373_0_0_2"/>
<evidence type="ECO:0000313" key="2">
    <source>
        <dbReference type="Proteomes" id="UP000010843"/>
    </source>
</evidence>
<organism evidence="1 2">
    <name type="scientific">Natrinema pellirubrum (strain DSM 15624 / CIP 106293 / JCM 10476 / NCIMB 786 / 157)</name>
    <dbReference type="NCBI Taxonomy" id="797303"/>
    <lineage>
        <taxon>Archaea</taxon>
        <taxon>Methanobacteriati</taxon>
        <taxon>Methanobacteriota</taxon>
        <taxon>Stenosarchaea group</taxon>
        <taxon>Halobacteria</taxon>
        <taxon>Halobacteriales</taxon>
        <taxon>Natrialbaceae</taxon>
        <taxon>Natrinema</taxon>
    </lineage>
</organism>
<dbReference type="AlphaFoldDB" id="L0JR53"/>
<dbReference type="eggNOG" id="arCOG03924">
    <property type="taxonomic scope" value="Archaea"/>
</dbReference>
<dbReference type="InterPro" id="IPR036390">
    <property type="entry name" value="WH_DNA-bd_sf"/>
</dbReference>
<evidence type="ECO:0000313" key="1">
    <source>
        <dbReference type="EMBL" id="AGB33734.1"/>
    </source>
</evidence>
<name>L0JR53_NATP1</name>
<dbReference type="InterPro" id="IPR036388">
    <property type="entry name" value="WH-like_DNA-bd_sf"/>
</dbReference>
<proteinExistence type="predicted"/>
<dbReference type="Gene3D" id="1.10.10.10">
    <property type="entry name" value="Winged helix-like DNA-binding domain superfamily/Winged helix DNA-binding domain"/>
    <property type="match status" value="1"/>
</dbReference>
<dbReference type="KEGG" id="npe:Natpe_3999"/>
<geneLocation type="plasmid" evidence="1 2">
    <name>pNATPE01</name>
</geneLocation>
<gene>
    <name evidence="1" type="ordered locus">Natpe_3999</name>
</gene>
<evidence type="ECO:0008006" key="3">
    <source>
        <dbReference type="Google" id="ProtNLM"/>
    </source>
</evidence>
<accession>L0JR53</accession>
<keyword evidence="1" id="KW-0614">Plasmid</keyword>
<reference evidence="2" key="1">
    <citation type="submission" date="2012-02" db="EMBL/GenBank/DDBJ databases">
        <title>Complete sequence of plasmid 1 of Natrinema pellirubrum DSM 15624.</title>
        <authorList>
            <person name="Lucas S."/>
            <person name="Han J."/>
            <person name="Lapidus A."/>
            <person name="Cheng J.-F."/>
            <person name="Goodwin L."/>
            <person name="Pitluck S."/>
            <person name="Peters L."/>
            <person name="Teshima H."/>
            <person name="Detter J.C."/>
            <person name="Han C."/>
            <person name="Tapia R."/>
            <person name="Land M."/>
            <person name="Hauser L."/>
            <person name="Kyrpides N."/>
            <person name="Ivanova N."/>
            <person name="Pagani I."/>
            <person name="Sproer C."/>
            <person name="Anderson I."/>
            <person name="Woyke T."/>
        </authorList>
    </citation>
    <scope>NUCLEOTIDE SEQUENCE [LARGE SCALE GENOMIC DNA]</scope>
    <source>
        <strain evidence="2">DSM 15624 / JCM 10476 / NCIMB 786</strain>
        <plasmid evidence="2">pNATPE01</plasmid>
    </source>
</reference>
<protein>
    <recommendedName>
        <fullName evidence="3">HTH marR-type domain-containing protein</fullName>
    </recommendedName>
</protein>
<sequence>MRIACSKMVNKDFEPDDRQEAILDILKEGREDGEPWGYANPKRLEEALETRRQYINRALRGLVDAGWVEKVNRGLYCFVTDPREE</sequence>
<dbReference type="SUPFAM" id="SSF46785">
    <property type="entry name" value="Winged helix' DNA-binding domain"/>
    <property type="match status" value="1"/>
</dbReference>
<dbReference type="EMBL" id="CP003373">
    <property type="protein sequence ID" value="AGB33734.1"/>
    <property type="molecule type" value="Genomic_DNA"/>
</dbReference>